<comment type="caution">
    <text evidence="1">The sequence shown here is derived from an EMBL/GenBank/DDBJ whole genome shotgun (WGS) entry which is preliminary data.</text>
</comment>
<dbReference type="AlphaFoldDB" id="A0A426Z6A3"/>
<proteinExistence type="predicted"/>
<dbReference type="Proteomes" id="UP000287651">
    <property type="component" value="Unassembled WGS sequence"/>
</dbReference>
<evidence type="ECO:0000313" key="1">
    <source>
        <dbReference type="EMBL" id="RRT59491.1"/>
    </source>
</evidence>
<protein>
    <submittedName>
        <fullName evidence="1">Uncharacterized protein</fullName>
    </submittedName>
</protein>
<reference evidence="1 2" key="1">
    <citation type="journal article" date="2014" name="Agronomy (Basel)">
        <title>A Draft Genome Sequence for Ensete ventricosum, the Drought-Tolerant Tree Against Hunger.</title>
        <authorList>
            <person name="Harrison J."/>
            <person name="Moore K.A."/>
            <person name="Paszkiewicz K."/>
            <person name="Jones T."/>
            <person name="Grant M."/>
            <person name="Ambacheew D."/>
            <person name="Muzemil S."/>
            <person name="Studholme D.J."/>
        </authorList>
    </citation>
    <scope>NUCLEOTIDE SEQUENCE [LARGE SCALE GENOMIC DNA]</scope>
</reference>
<sequence length="107" mass="11515">MILPPGSGRPSSLRAALGLEEGGKFEPQALSSVFFSFLSQDNTLIQLLICDPCSISKGPPVFGFTKANELFVGRFSAAQHCILLNRGNDHRKGCVGAAKHRDRSAEQ</sequence>
<organism evidence="1 2">
    <name type="scientific">Ensete ventricosum</name>
    <name type="common">Abyssinian banana</name>
    <name type="synonym">Musa ensete</name>
    <dbReference type="NCBI Taxonomy" id="4639"/>
    <lineage>
        <taxon>Eukaryota</taxon>
        <taxon>Viridiplantae</taxon>
        <taxon>Streptophyta</taxon>
        <taxon>Embryophyta</taxon>
        <taxon>Tracheophyta</taxon>
        <taxon>Spermatophyta</taxon>
        <taxon>Magnoliopsida</taxon>
        <taxon>Liliopsida</taxon>
        <taxon>Zingiberales</taxon>
        <taxon>Musaceae</taxon>
        <taxon>Ensete</taxon>
    </lineage>
</organism>
<evidence type="ECO:0000313" key="2">
    <source>
        <dbReference type="Proteomes" id="UP000287651"/>
    </source>
</evidence>
<accession>A0A426Z6A3</accession>
<gene>
    <name evidence="1" type="ORF">B296_00045760</name>
</gene>
<dbReference type="EMBL" id="AMZH03008185">
    <property type="protein sequence ID" value="RRT59491.1"/>
    <property type="molecule type" value="Genomic_DNA"/>
</dbReference>
<name>A0A426Z6A3_ENSVE</name>